<proteinExistence type="predicted"/>
<organism evidence="1 2">
    <name type="scientific">Actinoallomurus acaciae</name>
    <dbReference type="NCBI Taxonomy" id="502577"/>
    <lineage>
        <taxon>Bacteria</taxon>
        <taxon>Bacillati</taxon>
        <taxon>Actinomycetota</taxon>
        <taxon>Actinomycetes</taxon>
        <taxon>Streptosporangiales</taxon>
        <taxon>Thermomonosporaceae</taxon>
        <taxon>Actinoallomurus</taxon>
    </lineage>
</organism>
<evidence type="ECO:0008006" key="3">
    <source>
        <dbReference type="Google" id="ProtNLM"/>
    </source>
</evidence>
<protein>
    <recommendedName>
        <fullName evidence="3">Ribosome small subunit-dependent GTPase A</fullName>
    </recommendedName>
</protein>
<evidence type="ECO:0000313" key="1">
    <source>
        <dbReference type="EMBL" id="MFB9839987.1"/>
    </source>
</evidence>
<gene>
    <name evidence="1" type="ORF">ACFFNX_48355</name>
</gene>
<evidence type="ECO:0000313" key="2">
    <source>
        <dbReference type="Proteomes" id="UP001589627"/>
    </source>
</evidence>
<accession>A0ABV5Z195</accession>
<dbReference type="Proteomes" id="UP001589627">
    <property type="component" value="Unassembled WGS sequence"/>
</dbReference>
<name>A0ABV5Z195_9ACTN</name>
<dbReference type="EMBL" id="JBHLZP010000879">
    <property type="protein sequence ID" value="MFB9839987.1"/>
    <property type="molecule type" value="Genomic_DNA"/>
</dbReference>
<keyword evidence="2" id="KW-1185">Reference proteome</keyword>
<sequence>MSFSSLSSLGWDDSWAEVFTPYDGLAPGRVTRTDRGRCSVLTEHGEIHAAWRGDPPCAGDWVALDDDGRVAAILPRRSAFVRGGVARG</sequence>
<comment type="caution">
    <text evidence="1">The sequence shown here is derived from an EMBL/GenBank/DDBJ whole genome shotgun (WGS) entry which is preliminary data.</text>
</comment>
<reference evidence="1 2" key="1">
    <citation type="submission" date="2024-09" db="EMBL/GenBank/DDBJ databases">
        <authorList>
            <person name="Sun Q."/>
            <person name="Mori K."/>
        </authorList>
    </citation>
    <scope>NUCLEOTIDE SEQUENCE [LARGE SCALE GENOMIC DNA]</scope>
    <source>
        <strain evidence="1 2">TBRC 0563</strain>
    </source>
</reference>
<feature type="non-terminal residue" evidence="1">
    <location>
        <position position="88"/>
    </location>
</feature>